<comment type="caution">
    <text evidence="1">The sequence shown here is derived from an EMBL/GenBank/DDBJ whole genome shotgun (WGS) entry which is preliminary data.</text>
</comment>
<name>A0ACC2V759_9TREE</name>
<dbReference type="EMBL" id="JASBWR010000106">
    <property type="protein sequence ID" value="KAJ9094908.1"/>
    <property type="molecule type" value="Genomic_DNA"/>
</dbReference>
<keyword evidence="2" id="KW-1185">Reference proteome</keyword>
<gene>
    <name evidence="1" type="ORF">QFC19_007764</name>
</gene>
<evidence type="ECO:0000313" key="1">
    <source>
        <dbReference type="EMBL" id="KAJ9094908.1"/>
    </source>
</evidence>
<sequence>MHVEPILASRKMQVNALTRVIEKQIRDGIAEACVMPCYDDIPFFDTSNMRHRGGIFNDFAKQRGAGTVPISTEMTAEGLEAKATPTSTIGTIPEHLRQGGGSITAVPPSVMADALDLPTQHTKGAIRSRADSGQSNAAPDVSGDGAMTSGIAKSLSSGTKKWFAGRNGSGDSPGPSTSAFNPEGEYGAIRSQGPSPSSISNHTASKSGPDSPKPDVDRAPSTSVEGSSDQATYRHAQSTEPPSLSESRPSHPLSQASDNHDDIAQQLGVSSESVSTEQTPGSLIETIRSRAKDKQALQTSVNQAKDAMRKWGNNWAARRNIPLTSSPRTNEESVTSQEDALVDQSTSTSRPSAAHHNQAARSVDIPRSGLTLKERLANATLLATSPPERNIRHSTESERSSWGGYLSQSLDSEEVPVMSRHTASPIIKQPLQHQSTKEAQISRPKIPERPKTMKAISYASASAPQVDAAISNASAPPLPPRLNDMSNDERSSSAPLEQSASRSVTKLPGTAVPDAQDSHTAINPPSLPPRAPAAGHSSDKARGTSMDVAVDSNSSSPVPSPSLPKAEAVLKNVIASSTRGDDIGPL</sequence>
<protein>
    <submittedName>
        <fullName evidence="1">Uncharacterized protein</fullName>
    </submittedName>
</protein>
<dbReference type="Proteomes" id="UP001241377">
    <property type="component" value="Unassembled WGS sequence"/>
</dbReference>
<proteinExistence type="predicted"/>
<organism evidence="1 2">
    <name type="scientific">Naganishia cerealis</name>
    <dbReference type="NCBI Taxonomy" id="610337"/>
    <lineage>
        <taxon>Eukaryota</taxon>
        <taxon>Fungi</taxon>
        <taxon>Dikarya</taxon>
        <taxon>Basidiomycota</taxon>
        <taxon>Agaricomycotina</taxon>
        <taxon>Tremellomycetes</taxon>
        <taxon>Filobasidiales</taxon>
        <taxon>Filobasidiaceae</taxon>
        <taxon>Naganishia</taxon>
    </lineage>
</organism>
<evidence type="ECO:0000313" key="2">
    <source>
        <dbReference type="Proteomes" id="UP001241377"/>
    </source>
</evidence>
<reference evidence="1" key="1">
    <citation type="submission" date="2023-04" db="EMBL/GenBank/DDBJ databases">
        <title>Draft Genome sequencing of Naganishia species isolated from polar environments using Oxford Nanopore Technology.</title>
        <authorList>
            <person name="Leo P."/>
            <person name="Venkateswaran K."/>
        </authorList>
    </citation>
    <scope>NUCLEOTIDE SEQUENCE</scope>
    <source>
        <strain evidence="1">MNA-CCFEE 5261</strain>
    </source>
</reference>
<accession>A0ACC2V759</accession>